<name>A0ACB5PLZ4_9BACT</name>
<proteinExistence type="predicted"/>
<gene>
    <name evidence="1" type="ORF">GCM10011375_04060</name>
</gene>
<accession>A0ACB5PLZ4</accession>
<protein>
    <submittedName>
        <fullName evidence="1">Uncharacterized protein</fullName>
    </submittedName>
</protein>
<keyword evidence="2" id="KW-1185">Reference proteome</keyword>
<dbReference type="Proteomes" id="UP000605392">
    <property type="component" value="Unassembled WGS sequence"/>
</dbReference>
<organism evidence="1 2">
    <name type="scientific">Hymenobacter qilianensis</name>
    <dbReference type="NCBI Taxonomy" id="1385715"/>
    <lineage>
        <taxon>Bacteria</taxon>
        <taxon>Pseudomonadati</taxon>
        <taxon>Bacteroidota</taxon>
        <taxon>Cytophagia</taxon>
        <taxon>Cytophagales</taxon>
        <taxon>Hymenobacteraceae</taxon>
        <taxon>Hymenobacter</taxon>
    </lineage>
</organism>
<dbReference type="EMBL" id="BMFN01000001">
    <property type="protein sequence ID" value="GGF51787.1"/>
    <property type="molecule type" value="Genomic_DNA"/>
</dbReference>
<sequence length="242" mass="27341">MKKIYMLLLLGGFLGLLSKPAAAQLYDVRDGTVSFERKEREALKVQVDGTAQWLRDYWQAWLKDTYSIRLKGDGTFGVGKKDLLVAKQTPVSSVSGKLIDLYSSVVAPADTVAELAVWATLGGNSFMSATQTPSEYAAMRTMVQSFAAAARIKAYRDQITEAEKQVKEVEKEREKLEKNIQNLQANTTSNLARIETLQKQNVENTLKARQDSVKLITNAQQLELRKLRLERRRDRLTTLERK</sequence>
<comment type="caution">
    <text evidence="1">The sequence shown here is derived from an EMBL/GenBank/DDBJ whole genome shotgun (WGS) entry which is preliminary data.</text>
</comment>
<reference evidence="1 2" key="1">
    <citation type="journal article" date="2019" name="Int. J. Syst. Evol. Microbiol.">
        <title>The Global Catalogue of Microorganisms (GCM) 10K type strain sequencing project: providing services to taxonomists for standard genome sequencing and annotation.</title>
        <authorList>
            <consortium name="The Broad Institute Genomics Platform"/>
            <consortium name="The Broad Institute Genome Sequencing Center for Infectious Disease"/>
            <person name="Wu L."/>
            <person name="Ma J."/>
        </authorList>
    </citation>
    <scope>NUCLEOTIDE SEQUENCE [LARGE SCALE GENOMIC DNA]</scope>
    <source>
        <strain evidence="1 2">CGMCC 1.12720</strain>
    </source>
</reference>
<evidence type="ECO:0000313" key="1">
    <source>
        <dbReference type="EMBL" id="GGF51787.1"/>
    </source>
</evidence>
<evidence type="ECO:0000313" key="2">
    <source>
        <dbReference type="Proteomes" id="UP000605392"/>
    </source>
</evidence>